<dbReference type="Proteomes" id="UP000319296">
    <property type="component" value="Unassembled WGS sequence"/>
</dbReference>
<evidence type="ECO:0000313" key="9">
    <source>
        <dbReference type="EMBL" id="RZD19220.1"/>
    </source>
</evidence>
<evidence type="ECO:0000256" key="3">
    <source>
        <dbReference type="ARBA" id="ARBA00006743"/>
    </source>
</evidence>
<dbReference type="InterPro" id="IPR029041">
    <property type="entry name" value="FAD-linked_oxidoreductase-like"/>
</dbReference>
<dbReference type="GO" id="GO:0106312">
    <property type="term" value="F:methylenetetrahydrofolate reductase (NADH) activity"/>
    <property type="evidence" value="ECO:0007669"/>
    <property type="project" value="UniProtKB-EC"/>
</dbReference>
<dbReference type="SUPFAM" id="SSF51730">
    <property type="entry name" value="FAD-linked oxidoreductase"/>
    <property type="match status" value="1"/>
</dbReference>
<comment type="similarity">
    <text evidence="3 8">Belongs to the methylenetetrahydrofolate reductase family.</text>
</comment>
<dbReference type="GO" id="GO:0009086">
    <property type="term" value="P:methionine biosynthetic process"/>
    <property type="evidence" value="ECO:0007669"/>
    <property type="project" value="TreeGrafter"/>
</dbReference>
<gene>
    <name evidence="9" type="ORF">EVG15_01935</name>
</gene>
<comment type="caution">
    <text evidence="9">The sequence shown here is derived from an EMBL/GenBank/DDBJ whole genome shotgun (WGS) entry which is preliminary data.</text>
</comment>
<dbReference type="Gene3D" id="3.20.20.220">
    <property type="match status" value="1"/>
</dbReference>
<dbReference type="Pfam" id="PF02219">
    <property type="entry name" value="MTHFR"/>
    <property type="match status" value="1"/>
</dbReference>
<dbReference type="PANTHER" id="PTHR45754:SF3">
    <property type="entry name" value="METHYLENETETRAHYDROFOLATE REDUCTASE (NADPH)"/>
    <property type="match status" value="1"/>
</dbReference>
<name>A0A519BPN7_9DELT</name>
<accession>A0A519BPN7</accession>
<sequence length="294" mass="32976">MDKNLFKDKLENNEFVYTSEVSPERGTDLSKIKIILKSLKDKITAFNVTDNQGANMKMSSLAASIYIKSIGGEPIFQQTCRDRNRMALESDLLGASALGINNVLTLTGDYITFGDHKHAKPVYDIDSVNLIEIIKGLNSGYDMNGNHLNGKTDFYIGAAVNPESNPLEPQLMKFEKKIKAGCNFFQTQAVFSVENFEKFYNYYKNYNNIKIIAGIFILKSAKVARFMNKNIPGIYIPQSIVDELENSKDPLKTGIEISARVAKGLKNKVNGLHIMAFGIEDSIPNFLKNFEEEE</sequence>
<dbReference type="EMBL" id="SGBB01000002">
    <property type="protein sequence ID" value="RZD19220.1"/>
    <property type="molecule type" value="Genomic_DNA"/>
</dbReference>
<evidence type="ECO:0000256" key="5">
    <source>
        <dbReference type="ARBA" id="ARBA00022827"/>
    </source>
</evidence>
<evidence type="ECO:0000256" key="7">
    <source>
        <dbReference type="ARBA" id="ARBA00048628"/>
    </source>
</evidence>
<dbReference type="AlphaFoldDB" id="A0A519BPN7"/>
<dbReference type="GO" id="GO:0071949">
    <property type="term" value="F:FAD binding"/>
    <property type="evidence" value="ECO:0007669"/>
    <property type="project" value="TreeGrafter"/>
</dbReference>
<keyword evidence="5 8" id="KW-0274">FAD</keyword>
<evidence type="ECO:0000256" key="4">
    <source>
        <dbReference type="ARBA" id="ARBA00022630"/>
    </source>
</evidence>
<evidence type="ECO:0000256" key="2">
    <source>
        <dbReference type="ARBA" id="ARBA00004777"/>
    </source>
</evidence>
<protein>
    <recommendedName>
        <fullName evidence="8">Methylenetetrahydrofolate reductase</fullName>
    </recommendedName>
</protein>
<comment type="pathway">
    <text evidence="2 8">One-carbon metabolism; tetrahydrofolate interconversion.</text>
</comment>
<dbReference type="PANTHER" id="PTHR45754">
    <property type="entry name" value="METHYLENETETRAHYDROFOLATE REDUCTASE"/>
    <property type="match status" value="1"/>
</dbReference>
<dbReference type="GO" id="GO:0035999">
    <property type="term" value="P:tetrahydrofolate interconversion"/>
    <property type="evidence" value="ECO:0007669"/>
    <property type="project" value="UniProtKB-UniPathway"/>
</dbReference>
<comment type="catalytic activity">
    <reaction evidence="7">
        <text>(6S)-5-methyl-5,6,7,8-tetrahydrofolate + NAD(+) = (6R)-5,10-methylene-5,6,7,8-tetrahydrofolate + NADH + H(+)</text>
        <dbReference type="Rhea" id="RHEA:19821"/>
        <dbReference type="ChEBI" id="CHEBI:15378"/>
        <dbReference type="ChEBI" id="CHEBI:15636"/>
        <dbReference type="ChEBI" id="CHEBI:18608"/>
        <dbReference type="ChEBI" id="CHEBI:57540"/>
        <dbReference type="ChEBI" id="CHEBI:57945"/>
        <dbReference type="EC" id="1.5.1.54"/>
    </reaction>
    <physiologicalReaction direction="right-to-left" evidence="7">
        <dbReference type="Rhea" id="RHEA:19823"/>
    </physiologicalReaction>
</comment>
<dbReference type="InterPro" id="IPR003171">
    <property type="entry name" value="Mehydrof_redctse-like"/>
</dbReference>
<dbReference type="CDD" id="cd00537">
    <property type="entry name" value="MTHFR"/>
    <property type="match status" value="1"/>
</dbReference>
<keyword evidence="4 8" id="KW-0285">Flavoprotein</keyword>
<proteinExistence type="inferred from homology"/>
<comment type="cofactor">
    <cofactor evidence="1 8">
        <name>FAD</name>
        <dbReference type="ChEBI" id="CHEBI:57692"/>
    </cofactor>
</comment>
<evidence type="ECO:0000256" key="8">
    <source>
        <dbReference type="RuleBase" id="RU003862"/>
    </source>
</evidence>
<evidence type="ECO:0000313" key="10">
    <source>
        <dbReference type="Proteomes" id="UP000319296"/>
    </source>
</evidence>
<dbReference type="GO" id="GO:0005829">
    <property type="term" value="C:cytosol"/>
    <property type="evidence" value="ECO:0007669"/>
    <property type="project" value="TreeGrafter"/>
</dbReference>
<keyword evidence="6 8" id="KW-0560">Oxidoreductase</keyword>
<evidence type="ECO:0000256" key="1">
    <source>
        <dbReference type="ARBA" id="ARBA00001974"/>
    </source>
</evidence>
<dbReference type="UniPathway" id="UPA00193"/>
<organism evidence="9 10">
    <name type="scientific">Candidatus Acididesulfobacter diazotrophicus</name>
    <dbReference type="NCBI Taxonomy" id="2597226"/>
    <lineage>
        <taxon>Bacteria</taxon>
        <taxon>Deltaproteobacteria</taxon>
        <taxon>Candidatus Acidulodesulfobacterales</taxon>
        <taxon>Candidatus Acididesulfobacter</taxon>
    </lineage>
</organism>
<evidence type="ECO:0000256" key="6">
    <source>
        <dbReference type="ARBA" id="ARBA00023002"/>
    </source>
</evidence>
<reference evidence="9 10" key="1">
    <citation type="journal article" date="2019" name="ISME J.">
        <title>Insights into ecological role of a new deltaproteobacterial order Candidatus Acidulodesulfobacterales by metagenomics and metatranscriptomics.</title>
        <authorList>
            <person name="Tan S."/>
            <person name="Liu J."/>
            <person name="Fang Y."/>
            <person name="Hedlund B.P."/>
            <person name="Lian Z.H."/>
            <person name="Huang L.Y."/>
            <person name="Li J.T."/>
            <person name="Huang L.N."/>
            <person name="Li W.J."/>
            <person name="Jiang H.C."/>
            <person name="Dong H.L."/>
            <person name="Shu W.S."/>
        </authorList>
    </citation>
    <scope>NUCLEOTIDE SEQUENCE [LARGE SCALE GENOMIC DNA]</scope>
    <source>
        <strain evidence="9">AP1</strain>
    </source>
</reference>